<keyword evidence="5 12" id="KW-0132">Cell division</keyword>
<name>A0A1U7PM31_9BACI</name>
<dbReference type="InterPro" id="IPR004101">
    <property type="entry name" value="Mur_ligase_C"/>
</dbReference>
<evidence type="ECO:0000256" key="7">
    <source>
        <dbReference type="ARBA" id="ARBA00022840"/>
    </source>
</evidence>
<feature type="domain" description="Mur ligase central" evidence="16">
    <location>
        <begin position="109"/>
        <end position="312"/>
    </location>
</feature>
<dbReference type="InterPro" id="IPR018109">
    <property type="entry name" value="Folylpolyglutamate_synth_CS"/>
</dbReference>
<feature type="binding site" evidence="12">
    <location>
        <begin position="153"/>
        <end position="154"/>
    </location>
    <ligand>
        <name>UDP-N-acetyl-alpha-D-muramoyl-L-alanyl-D-glutamate</name>
        <dbReference type="ChEBI" id="CHEBI:83900"/>
    </ligand>
</feature>
<dbReference type="SUPFAM" id="SSF53623">
    <property type="entry name" value="MurD-like peptide ligases, catalytic domain"/>
    <property type="match status" value="1"/>
</dbReference>
<dbReference type="HAMAP" id="MF_00208">
    <property type="entry name" value="MurE"/>
    <property type="match status" value="1"/>
</dbReference>
<keyword evidence="4 12" id="KW-0436">Ligase</keyword>
<evidence type="ECO:0000313" key="18">
    <source>
        <dbReference type="Proteomes" id="UP000187550"/>
    </source>
</evidence>
<keyword evidence="9 12" id="KW-0573">Peptidoglycan synthesis</keyword>
<comment type="caution">
    <text evidence="12">Lacks conserved residue(s) required for the propagation of feature annotation.</text>
</comment>
<evidence type="ECO:0000259" key="16">
    <source>
        <dbReference type="Pfam" id="PF08245"/>
    </source>
</evidence>
<keyword evidence="10 12" id="KW-0131">Cell cycle</keyword>
<dbReference type="Pfam" id="PF02875">
    <property type="entry name" value="Mur_ligase_C"/>
    <property type="match status" value="1"/>
</dbReference>
<comment type="similarity">
    <text evidence="2 12">Belongs to the MurCDEF family. MurE subfamily.</text>
</comment>
<dbReference type="GO" id="GO:0004326">
    <property type="term" value="F:tetrahydrofolylpolyglutamate synthase activity"/>
    <property type="evidence" value="ECO:0007669"/>
    <property type="project" value="InterPro"/>
</dbReference>
<feature type="binding site" evidence="12">
    <location>
        <begin position="111"/>
        <end position="117"/>
    </location>
    <ligand>
        <name>ATP</name>
        <dbReference type="ChEBI" id="CHEBI:30616"/>
    </ligand>
</feature>
<dbReference type="InterPro" id="IPR005761">
    <property type="entry name" value="UDP-N-AcMur-Glu-dNH2Pim_ligase"/>
</dbReference>
<keyword evidence="7 12" id="KW-0067">ATP-binding</keyword>
<dbReference type="AlphaFoldDB" id="A0A1U7PM31"/>
<dbReference type="STRING" id="550447.SAMN05428946_0376"/>
<organism evidence="17 18">
    <name type="scientific">Edaphobacillus lindanitolerans</name>
    <dbReference type="NCBI Taxonomy" id="550447"/>
    <lineage>
        <taxon>Bacteria</taxon>
        <taxon>Bacillati</taxon>
        <taxon>Bacillota</taxon>
        <taxon>Bacilli</taxon>
        <taxon>Bacillales</taxon>
        <taxon>Bacillaceae</taxon>
        <taxon>Edaphobacillus</taxon>
    </lineage>
</organism>
<comment type="cofactor">
    <cofactor evidence="12">
        <name>Mg(2+)</name>
        <dbReference type="ChEBI" id="CHEBI:18420"/>
    </cofactor>
</comment>
<dbReference type="InterPro" id="IPR036615">
    <property type="entry name" value="Mur_ligase_C_dom_sf"/>
</dbReference>
<evidence type="ECO:0000256" key="3">
    <source>
        <dbReference type="ARBA" id="ARBA00022490"/>
    </source>
</evidence>
<keyword evidence="6 12" id="KW-0547">Nucleotide-binding</keyword>
<dbReference type="OrthoDB" id="9800958at2"/>
<dbReference type="GO" id="GO:0009252">
    <property type="term" value="P:peptidoglycan biosynthetic process"/>
    <property type="evidence" value="ECO:0007669"/>
    <property type="project" value="UniProtKB-UniRule"/>
</dbReference>
<evidence type="ECO:0000313" key="17">
    <source>
        <dbReference type="EMBL" id="SIT68512.1"/>
    </source>
</evidence>
<evidence type="ECO:0000256" key="11">
    <source>
        <dbReference type="ARBA" id="ARBA00023316"/>
    </source>
</evidence>
<keyword evidence="3 12" id="KW-0963">Cytoplasm</keyword>
<comment type="pathway">
    <text evidence="1 12 13">Cell wall biogenesis; peptidoglycan biosynthesis.</text>
</comment>
<dbReference type="NCBIfam" id="TIGR01085">
    <property type="entry name" value="murE"/>
    <property type="match status" value="1"/>
</dbReference>
<evidence type="ECO:0000256" key="10">
    <source>
        <dbReference type="ARBA" id="ARBA00023306"/>
    </source>
</evidence>
<dbReference type="Pfam" id="PF08245">
    <property type="entry name" value="Mur_ligase_M"/>
    <property type="match status" value="1"/>
</dbReference>
<protein>
    <recommendedName>
        <fullName evidence="12">UDP-N-acetylmuramyl-tripeptide synthetase</fullName>
        <ecNumber evidence="12">6.3.2.-</ecNumber>
    </recommendedName>
    <alternativeName>
        <fullName evidence="12">UDP-MurNAc-tripeptide synthetase</fullName>
    </alternativeName>
</protein>
<dbReference type="InterPro" id="IPR036565">
    <property type="entry name" value="Mur-like_cat_sf"/>
</dbReference>
<dbReference type="GO" id="GO:0000287">
    <property type="term" value="F:magnesium ion binding"/>
    <property type="evidence" value="ECO:0007669"/>
    <property type="project" value="UniProtKB-UniRule"/>
</dbReference>
<dbReference type="GO" id="GO:0005524">
    <property type="term" value="F:ATP binding"/>
    <property type="evidence" value="ECO:0007669"/>
    <property type="project" value="UniProtKB-UniRule"/>
</dbReference>
<dbReference type="InterPro" id="IPR000713">
    <property type="entry name" value="Mur_ligase_N"/>
</dbReference>
<dbReference type="UniPathway" id="UPA00219"/>
<dbReference type="PANTHER" id="PTHR23135">
    <property type="entry name" value="MUR LIGASE FAMILY MEMBER"/>
    <property type="match status" value="1"/>
</dbReference>
<evidence type="ECO:0000256" key="8">
    <source>
        <dbReference type="ARBA" id="ARBA00022960"/>
    </source>
</evidence>
<evidence type="ECO:0000256" key="9">
    <source>
        <dbReference type="ARBA" id="ARBA00022984"/>
    </source>
</evidence>
<feature type="binding site" evidence="12">
    <location>
        <position position="180"/>
    </location>
    <ligand>
        <name>UDP-N-acetyl-alpha-D-muramoyl-L-alanyl-D-glutamate</name>
        <dbReference type="ChEBI" id="CHEBI:83900"/>
    </ligand>
</feature>
<comment type="PTM">
    <text evidence="12">Carboxylation is probably crucial for Mg(2+) binding and, consequently, for the gamma-phosphate positioning of ATP.</text>
</comment>
<evidence type="ECO:0000256" key="1">
    <source>
        <dbReference type="ARBA" id="ARBA00004752"/>
    </source>
</evidence>
<keyword evidence="8 12" id="KW-0133">Cell shape</keyword>
<evidence type="ECO:0000256" key="2">
    <source>
        <dbReference type="ARBA" id="ARBA00005898"/>
    </source>
</evidence>
<dbReference type="SUPFAM" id="SSF53244">
    <property type="entry name" value="MurD-like peptide ligases, peptide-binding domain"/>
    <property type="match status" value="1"/>
</dbReference>
<evidence type="ECO:0000259" key="14">
    <source>
        <dbReference type="Pfam" id="PF01225"/>
    </source>
</evidence>
<dbReference type="GO" id="GO:0051301">
    <property type="term" value="P:cell division"/>
    <property type="evidence" value="ECO:0007669"/>
    <property type="project" value="UniProtKB-KW"/>
</dbReference>
<dbReference type="GO" id="GO:0071555">
    <property type="term" value="P:cell wall organization"/>
    <property type="evidence" value="ECO:0007669"/>
    <property type="project" value="UniProtKB-KW"/>
</dbReference>
<dbReference type="SUPFAM" id="SSF63418">
    <property type="entry name" value="MurE/MurF N-terminal domain"/>
    <property type="match status" value="1"/>
</dbReference>
<dbReference type="PANTHER" id="PTHR23135:SF4">
    <property type="entry name" value="UDP-N-ACETYLMURAMOYL-L-ALANYL-D-GLUTAMATE--2,6-DIAMINOPIMELATE LIGASE MURE HOMOLOG, CHLOROPLASTIC"/>
    <property type="match status" value="1"/>
</dbReference>
<dbReference type="InterPro" id="IPR035911">
    <property type="entry name" value="MurE/MurF_N"/>
</dbReference>
<feature type="binding site" evidence="12">
    <location>
        <position position="188"/>
    </location>
    <ligand>
        <name>UDP-N-acetyl-alpha-D-muramoyl-L-alanyl-D-glutamate</name>
        <dbReference type="ChEBI" id="CHEBI:83900"/>
    </ligand>
</feature>
<comment type="function">
    <text evidence="12">Catalyzes the addition of an amino acid to the nucleotide precursor UDP-N-acetylmuramoyl-L-alanyl-D-glutamate (UMAG) in the biosynthesis of bacterial cell-wall peptidoglycan.</text>
</comment>
<evidence type="ECO:0000256" key="13">
    <source>
        <dbReference type="RuleBase" id="RU004135"/>
    </source>
</evidence>
<dbReference type="GO" id="GO:0005737">
    <property type="term" value="C:cytoplasm"/>
    <property type="evidence" value="ECO:0007669"/>
    <property type="project" value="UniProtKB-SubCell"/>
</dbReference>
<dbReference type="Gene3D" id="3.40.1390.10">
    <property type="entry name" value="MurE/MurF, N-terminal domain"/>
    <property type="match status" value="1"/>
</dbReference>
<accession>A0A1U7PM31</accession>
<feature type="binding site" evidence="12">
    <location>
        <position position="30"/>
    </location>
    <ligand>
        <name>UDP-N-acetyl-alpha-D-muramoyl-L-alanyl-D-glutamate</name>
        <dbReference type="ChEBI" id="CHEBI:83900"/>
    </ligand>
</feature>
<gene>
    <name evidence="12" type="primary">murE</name>
    <name evidence="17" type="ORF">SAMN05428946_0376</name>
</gene>
<feature type="domain" description="Mur ligase C-terminal" evidence="15">
    <location>
        <begin position="335"/>
        <end position="459"/>
    </location>
</feature>
<evidence type="ECO:0000259" key="15">
    <source>
        <dbReference type="Pfam" id="PF02875"/>
    </source>
</evidence>
<dbReference type="GO" id="GO:0008360">
    <property type="term" value="P:regulation of cell shape"/>
    <property type="evidence" value="ECO:0007669"/>
    <property type="project" value="UniProtKB-KW"/>
</dbReference>
<feature type="modified residue" description="N6-carboxylysine" evidence="12">
    <location>
        <position position="220"/>
    </location>
</feature>
<comment type="subcellular location">
    <subcellularLocation>
        <location evidence="12 13">Cytoplasm</location>
    </subcellularLocation>
</comment>
<dbReference type="Gene3D" id="3.40.1190.10">
    <property type="entry name" value="Mur-like, catalytic domain"/>
    <property type="match status" value="1"/>
</dbReference>
<evidence type="ECO:0000256" key="6">
    <source>
        <dbReference type="ARBA" id="ARBA00022741"/>
    </source>
</evidence>
<dbReference type="InterPro" id="IPR013221">
    <property type="entry name" value="Mur_ligase_cen"/>
</dbReference>
<dbReference type="Proteomes" id="UP000187550">
    <property type="component" value="Unassembled WGS sequence"/>
</dbReference>
<evidence type="ECO:0000256" key="5">
    <source>
        <dbReference type="ARBA" id="ARBA00022618"/>
    </source>
</evidence>
<feature type="domain" description="Mur ligase N-terminal catalytic" evidence="14">
    <location>
        <begin position="23"/>
        <end position="97"/>
    </location>
</feature>
<evidence type="ECO:0000256" key="4">
    <source>
        <dbReference type="ARBA" id="ARBA00022598"/>
    </source>
</evidence>
<evidence type="ECO:0000256" key="12">
    <source>
        <dbReference type="HAMAP-Rule" id="MF_00208"/>
    </source>
</evidence>
<proteinExistence type="inferred from homology"/>
<dbReference type="RefSeq" id="WP_076756674.1">
    <property type="nucleotide sequence ID" value="NZ_FTPL01000001.1"/>
</dbReference>
<reference evidence="18" key="1">
    <citation type="submission" date="2017-01" db="EMBL/GenBank/DDBJ databases">
        <authorList>
            <person name="Varghese N."/>
            <person name="Submissions S."/>
        </authorList>
    </citation>
    <scope>NUCLEOTIDE SEQUENCE [LARGE SCALE GENOMIC DNA]</scope>
    <source>
        <strain evidence="18">MNA4</strain>
    </source>
</reference>
<dbReference type="Pfam" id="PF01225">
    <property type="entry name" value="Mur_ligase"/>
    <property type="match status" value="1"/>
</dbReference>
<dbReference type="PROSITE" id="PS01011">
    <property type="entry name" value="FOLYLPOLYGLU_SYNT_1"/>
    <property type="match status" value="1"/>
</dbReference>
<dbReference type="NCBIfam" id="NF001126">
    <property type="entry name" value="PRK00139.1-4"/>
    <property type="match status" value="1"/>
</dbReference>
<keyword evidence="11 12" id="KW-0961">Cell wall biogenesis/degradation</keyword>
<keyword evidence="18" id="KW-1185">Reference proteome</keyword>
<sequence length="495" mass="53381">METKKLLEQLPVKKVTGTLPAEVTDLTVDSRAVQPGGAFICISGYTVDGHDYAGRALEAGARVIIAERPVDIDPERAALVLVDDTARAEGLLAAEFYGHPSRAIRLIGVTGTNGKTSVTGIIHGILRSAGRKSAASGTIGFDLDGTLYESANTTTDAITTQQMIRQAVIEGCDTMTMEVSSHGLVEGRLSGTEFDIAVFTNLTHDHLDFHGTMDHYGYAKGLLFSQLGQDTSQKKAAVLNIDDPWSERYRQMTPFPVYSYGLAEGAMFRASGINLEADSTSFTMETPEGQFAVKMNLLGEFNVHNALAATAALHASGMPIGEILDGLAMLPPVKGRMEKVQADLPVTMYIDYAHTPDAIEKAIDSVLPYKKNKLIFLIGTGGNRDRSKRPTMAEKASVADYVVLTTDDPRDEPYDSITSELAAGMKHGQFACIGDRAEAVRHAAAVAEEGDIIIFAGKGHEDYQIIGRTKYPHSDAAIAIEELERKFGRKAGVRK</sequence>
<dbReference type="EMBL" id="FTPL01000001">
    <property type="protein sequence ID" value="SIT68512.1"/>
    <property type="molecule type" value="Genomic_DNA"/>
</dbReference>
<dbReference type="Gene3D" id="3.90.190.20">
    <property type="entry name" value="Mur ligase, C-terminal domain"/>
    <property type="match status" value="1"/>
</dbReference>
<keyword evidence="12" id="KW-0460">Magnesium</keyword>
<dbReference type="EC" id="6.3.2.-" evidence="12"/>
<feature type="binding site" evidence="12">
    <location>
        <position position="152"/>
    </location>
    <ligand>
        <name>UDP-N-acetyl-alpha-D-muramoyl-L-alanyl-D-glutamate</name>
        <dbReference type="ChEBI" id="CHEBI:83900"/>
    </ligand>
</feature>